<protein>
    <recommendedName>
        <fullName evidence="5">Something about silencing protein 4 domain-containing protein</fullName>
    </recommendedName>
</protein>
<proteinExistence type="predicted"/>
<dbReference type="HOGENOM" id="CLU_330443_0_0_1"/>
<sequence length="705" mass="75071">MAAGLFASLFSTSSASASGAPPQTRAHAHSDTDDTMADAAPSKEAQDVADVDMQLSSPPSSPPASDPAKPAAAMERTPSASGRATVQRASRRRTMPARLSQVSALLAGSMLEEELLLLDAPASPAASAFAADGAAKAKHADAGAAPARLSASSIVVLTSDARVLQRAVFPHALATSTTHVKTENDDEHSAPATLKPASTPPASLVSTLAIKRQQLIETPDFTPRDDTLYMPKTRGLRSDAAEDTADAAYDRRHRRPEAAEKRQRKAEVDRLARDRLKLLARIDALRTVDARMLQPVVVARDQVRGDGEGDGGKTVGEKIEEVRRELLDDAHETLKRYDVLLSLGGEAKGSPGLVEDEVARSASPRLKIRIKGGRATWDAADSAGPTSSATKTPSVAAENGSRRVSARQPKQRVDSLPVPLTAAKVEAVEERRRRRRRSGSPHESNDDAPERRARRRSRELGGTYKGKSAPQHSPATTTPHAGRPQRAAAAAAAVAQKQQRQYAERSFSLSDSDDEQVDSALDTSVPRERRAPSAESTASCSSAASSLGYMYPTVVDTGSAKVSQSLAEIRASAPDESASKRIKLALSPPSDSDSDSDRPPHAAALTESEAESILAAFLGTTPLGKSARLASAATADAGQDAGMRKPEEKEAMKRRSTRREATQSFGEKLPDVLTRTVPFDFSVMGYLRSIDRPARREEGKRDGER</sequence>
<dbReference type="VEuPathDB" id="FungiDB:sr16742"/>
<evidence type="ECO:0000313" key="4">
    <source>
        <dbReference type="Proteomes" id="UP000008867"/>
    </source>
</evidence>
<gene>
    <name evidence="3" type="ORF">sr16742</name>
</gene>
<feature type="compositionally biased region" description="Low complexity" evidence="1">
    <location>
        <begin position="533"/>
        <end position="542"/>
    </location>
</feature>
<name>E6ZVS6_SPORE</name>
<feature type="signal peptide" evidence="2">
    <location>
        <begin position="1"/>
        <end position="19"/>
    </location>
</feature>
<evidence type="ECO:0000256" key="1">
    <source>
        <dbReference type="SAM" id="MobiDB-lite"/>
    </source>
</evidence>
<feature type="compositionally biased region" description="Basic and acidic residues" evidence="1">
    <location>
        <begin position="642"/>
        <end position="661"/>
    </location>
</feature>
<feature type="chain" id="PRO_5003216635" description="Something about silencing protein 4 domain-containing protein" evidence="2">
    <location>
        <begin position="20"/>
        <end position="705"/>
    </location>
</feature>
<evidence type="ECO:0000256" key="2">
    <source>
        <dbReference type="SAM" id="SignalP"/>
    </source>
</evidence>
<dbReference type="eggNOG" id="ENOG502SD7H">
    <property type="taxonomic scope" value="Eukaryota"/>
</dbReference>
<feature type="region of interest" description="Disordered" evidence="1">
    <location>
        <begin position="377"/>
        <end position="542"/>
    </location>
</feature>
<feature type="compositionally biased region" description="Polar residues" evidence="1">
    <location>
        <begin position="384"/>
        <end position="393"/>
    </location>
</feature>
<dbReference type="Proteomes" id="UP000008867">
    <property type="component" value="Chromosome 21"/>
</dbReference>
<organism evidence="3 4">
    <name type="scientific">Sporisorium reilianum (strain SRZ2)</name>
    <name type="common">Maize head smut fungus</name>
    <dbReference type="NCBI Taxonomy" id="999809"/>
    <lineage>
        <taxon>Eukaryota</taxon>
        <taxon>Fungi</taxon>
        <taxon>Dikarya</taxon>
        <taxon>Basidiomycota</taxon>
        <taxon>Ustilaginomycotina</taxon>
        <taxon>Ustilaginomycetes</taxon>
        <taxon>Ustilaginales</taxon>
        <taxon>Ustilaginaceae</taxon>
        <taxon>Sporisorium</taxon>
    </lineage>
</organism>
<dbReference type="AlphaFoldDB" id="E6ZVS6"/>
<feature type="region of interest" description="Disordered" evidence="1">
    <location>
        <begin position="630"/>
        <end position="670"/>
    </location>
</feature>
<keyword evidence="4" id="KW-1185">Reference proteome</keyword>
<keyword evidence="2" id="KW-0732">Signal</keyword>
<evidence type="ECO:0008006" key="5">
    <source>
        <dbReference type="Google" id="ProtNLM"/>
    </source>
</evidence>
<dbReference type="EMBL" id="FQ311443">
    <property type="protein sequence ID" value="CBQ71394.1"/>
    <property type="molecule type" value="Genomic_DNA"/>
</dbReference>
<evidence type="ECO:0000313" key="3">
    <source>
        <dbReference type="EMBL" id="CBQ71394.1"/>
    </source>
</evidence>
<feature type="compositionally biased region" description="Low complexity" evidence="1">
    <location>
        <begin position="630"/>
        <end position="641"/>
    </location>
</feature>
<dbReference type="OrthoDB" id="2555515at2759"/>
<feature type="region of interest" description="Disordered" evidence="1">
    <location>
        <begin position="237"/>
        <end position="267"/>
    </location>
</feature>
<feature type="compositionally biased region" description="Basic and acidic residues" evidence="1">
    <location>
        <begin position="180"/>
        <end position="189"/>
    </location>
</feature>
<reference evidence="3 4" key="1">
    <citation type="journal article" date="2010" name="Science">
        <title>Pathogenicity determinants in smut fungi revealed by genome comparison.</title>
        <authorList>
            <person name="Schirawski J."/>
            <person name="Mannhaupt G."/>
            <person name="Muench K."/>
            <person name="Brefort T."/>
            <person name="Schipper K."/>
            <person name="Doehlemann G."/>
            <person name="Di Stasio M."/>
            <person name="Roessel N."/>
            <person name="Mendoza-Mendoza A."/>
            <person name="Pester D."/>
            <person name="Mueller O."/>
            <person name="Winterberg B."/>
            <person name="Meyer E."/>
            <person name="Ghareeb H."/>
            <person name="Wollenberg T."/>
            <person name="Muensterkoetter M."/>
            <person name="Wong P."/>
            <person name="Walter M."/>
            <person name="Stukenbrock E."/>
            <person name="Gueldener U."/>
            <person name="Kahmann R."/>
        </authorList>
    </citation>
    <scope>NUCLEOTIDE SEQUENCE [LARGE SCALE GENOMIC DNA]</scope>
    <source>
        <strain evidence="4">SRZ2</strain>
    </source>
</reference>
<feature type="compositionally biased region" description="Polar residues" evidence="1">
    <location>
        <begin position="78"/>
        <end position="88"/>
    </location>
</feature>
<accession>E6ZVS6</accession>
<feature type="compositionally biased region" description="Polar residues" evidence="1">
    <location>
        <begin position="470"/>
        <end position="479"/>
    </location>
</feature>
<feature type="compositionally biased region" description="Low complexity" evidence="1">
    <location>
        <begin position="481"/>
        <end position="501"/>
    </location>
</feature>
<feature type="region of interest" description="Disordered" evidence="1">
    <location>
        <begin position="12"/>
        <end position="95"/>
    </location>
</feature>
<feature type="compositionally biased region" description="Basic and acidic residues" evidence="1">
    <location>
        <begin position="256"/>
        <end position="267"/>
    </location>
</feature>
<feature type="region of interest" description="Disordered" evidence="1">
    <location>
        <begin position="585"/>
        <end position="607"/>
    </location>
</feature>
<feature type="region of interest" description="Disordered" evidence="1">
    <location>
        <begin position="178"/>
        <end position="200"/>
    </location>
</feature>